<dbReference type="AlphaFoldDB" id="A0A6A8UE52"/>
<comment type="caution">
    <text evidence="1">The sequence shown here is derived from an EMBL/GenBank/DDBJ whole genome shotgun (WGS) entry which is preliminary data.</text>
</comment>
<name>A0A6A8UE52_STRSL</name>
<evidence type="ECO:0000313" key="1">
    <source>
        <dbReference type="EMBL" id="MTR28156.1"/>
    </source>
</evidence>
<gene>
    <name evidence="1" type="ORF">GMC65_07330</name>
</gene>
<dbReference type="Proteomes" id="UP000439678">
    <property type="component" value="Unassembled WGS sequence"/>
</dbReference>
<evidence type="ECO:0000313" key="2">
    <source>
        <dbReference type="Proteomes" id="UP000439678"/>
    </source>
</evidence>
<proteinExistence type="predicted"/>
<organism evidence="1 2">
    <name type="scientific">Streptococcus salivarius</name>
    <dbReference type="NCBI Taxonomy" id="1304"/>
    <lineage>
        <taxon>Bacteria</taxon>
        <taxon>Bacillati</taxon>
        <taxon>Bacillota</taxon>
        <taxon>Bacilli</taxon>
        <taxon>Lactobacillales</taxon>
        <taxon>Streptococcaceae</taxon>
        <taxon>Streptococcus</taxon>
    </lineage>
</organism>
<protein>
    <submittedName>
        <fullName evidence="1">Uncharacterized protein</fullName>
    </submittedName>
</protein>
<sequence length="107" mass="13113">MKHKRNLIEDNKRGENQSFLYFLHEEKKFDVKSLDDLCHYIIELDTISLEQLRDIHYIENQILRHLVYHFDDNDLSRITNLPFEYWEHIEPFERLVACLYEGDGKEE</sequence>
<dbReference type="EMBL" id="WMYO01000007">
    <property type="protein sequence ID" value="MTR28156.1"/>
    <property type="molecule type" value="Genomic_DNA"/>
</dbReference>
<reference evidence="1 2" key="1">
    <citation type="journal article" date="2019" name="Nat. Med.">
        <title>A library of human gut bacterial isolates paired with longitudinal multiomics data enables mechanistic microbiome research.</title>
        <authorList>
            <person name="Poyet M."/>
            <person name="Groussin M."/>
            <person name="Gibbons S.M."/>
            <person name="Avila-Pacheco J."/>
            <person name="Jiang X."/>
            <person name="Kearney S.M."/>
            <person name="Perrotta A.R."/>
            <person name="Berdy B."/>
            <person name="Zhao S."/>
            <person name="Lieberman T.D."/>
            <person name="Swanson P.K."/>
            <person name="Smith M."/>
            <person name="Roesemann S."/>
            <person name="Alexander J.E."/>
            <person name="Rich S.A."/>
            <person name="Livny J."/>
            <person name="Vlamakis H."/>
            <person name="Clish C."/>
            <person name="Bullock K."/>
            <person name="Deik A."/>
            <person name="Scott J."/>
            <person name="Pierce K.A."/>
            <person name="Xavier R.J."/>
            <person name="Alm E.J."/>
        </authorList>
    </citation>
    <scope>NUCLEOTIDE SEQUENCE [LARGE SCALE GENOMIC DNA]</scope>
    <source>
        <strain evidence="1 2">BIOML-A4</strain>
    </source>
</reference>
<accession>A0A6A8UE52</accession>
<dbReference type="RefSeq" id="WP_060972005.1">
    <property type="nucleotide sequence ID" value="NZ_JADNDA010000007.1"/>
</dbReference>